<organism evidence="10 11">
    <name type="scientific">Candidatus Ventrousia excrementavium</name>
    <dbReference type="NCBI Taxonomy" id="2840961"/>
    <lineage>
        <taxon>Bacteria</taxon>
        <taxon>Bacillati</taxon>
        <taxon>Bacillota</taxon>
        <taxon>Clostridia</taxon>
        <taxon>Eubacteriales</taxon>
        <taxon>Clostridiaceae</taxon>
        <taxon>Clostridiaceae incertae sedis</taxon>
        <taxon>Candidatus Ventrousia</taxon>
    </lineage>
</organism>
<dbReference type="InterPro" id="IPR025857">
    <property type="entry name" value="MacB_PCD"/>
</dbReference>
<evidence type="ECO:0000256" key="4">
    <source>
        <dbReference type="ARBA" id="ARBA00022989"/>
    </source>
</evidence>
<feature type="domain" description="ABC3 transporter permease C-terminal" evidence="8">
    <location>
        <begin position="943"/>
        <end position="1060"/>
    </location>
</feature>
<dbReference type="InterPro" id="IPR003838">
    <property type="entry name" value="ABC3_permease_C"/>
</dbReference>
<feature type="coiled-coil region" evidence="6">
    <location>
        <begin position="256"/>
        <end position="301"/>
    </location>
</feature>
<keyword evidence="3 7" id="KW-0812">Transmembrane</keyword>
<evidence type="ECO:0000256" key="1">
    <source>
        <dbReference type="ARBA" id="ARBA00004651"/>
    </source>
</evidence>
<feature type="transmembrane region" description="Helical" evidence="7">
    <location>
        <begin position="634"/>
        <end position="658"/>
    </location>
</feature>
<dbReference type="Pfam" id="PF12704">
    <property type="entry name" value="MacB_PCD"/>
    <property type="match status" value="1"/>
</dbReference>
<dbReference type="GO" id="GO:0005886">
    <property type="term" value="C:plasma membrane"/>
    <property type="evidence" value="ECO:0007669"/>
    <property type="project" value="UniProtKB-SubCell"/>
</dbReference>
<evidence type="ECO:0000313" key="11">
    <source>
        <dbReference type="Proteomes" id="UP000824073"/>
    </source>
</evidence>
<feature type="transmembrane region" description="Helical" evidence="7">
    <location>
        <begin position="940"/>
        <end position="959"/>
    </location>
</feature>
<name>A0A9D1LMD5_9CLOT</name>
<evidence type="ECO:0000259" key="9">
    <source>
        <dbReference type="Pfam" id="PF12704"/>
    </source>
</evidence>
<keyword evidence="6" id="KW-0175">Coiled coil</keyword>
<evidence type="ECO:0000259" key="8">
    <source>
        <dbReference type="Pfam" id="PF02687"/>
    </source>
</evidence>
<feature type="transmembrane region" description="Helical" evidence="7">
    <location>
        <begin position="583"/>
        <end position="614"/>
    </location>
</feature>
<accession>A0A9D1LMD5</accession>
<dbReference type="InterPro" id="IPR038766">
    <property type="entry name" value="Membrane_comp_ABC_pdt"/>
</dbReference>
<dbReference type="Proteomes" id="UP000824073">
    <property type="component" value="Unassembled WGS sequence"/>
</dbReference>
<dbReference type="PANTHER" id="PTHR30287:SF1">
    <property type="entry name" value="INNER MEMBRANE PROTEIN"/>
    <property type="match status" value="1"/>
</dbReference>
<evidence type="ECO:0000256" key="7">
    <source>
        <dbReference type="SAM" id="Phobius"/>
    </source>
</evidence>
<feature type="domain" description="MacB-like periplasmic core" evidence="9">
    <location>
        <begin position="711"/>
        <end position="900"/>
    </location>
</feature>
<keyword evidence="5 7" id="KW-0472">Membrane</keyword>
<feature type="transmembrane region" description="Helical" evidence="7">
    <location>
        <begin position="994"/>
        <end position="1012"/>
    </location>
</feature>
<reference evidence="10" key="2">
    <citation type="journal article" date="2021" name="PeerJ">
        <title>Extensive microbial diversity within the chicken gut microbiome revealed by metagenomics and culture.</title>
        <authorList>
            <person name="Gilroy R."/>
            <person name="Ravi A."/>
            <person name="Getino M."/>
            <person name="Pursley I."/>
            <person name="Horton D.L."/>
            <person name="Alikhan N.F."/>
            <person name="Baker D."/>
            <person name="Gharbi K."/>
            <person name="Hall N."/>
            <person name="Watson M."/>
            <person name="Adriaenssens E.M."/>
            <person name="Foster-Nyarko E."/>
            <person name="Jarju S."/>
            <person name="Secka A."/>
            <person name="Antonio M."/>
            <person name="Oren A."/>
            <person name="Chaudhuri R.R."/>
            <person name="La Ragione R."/>
            <person name="Hildebrand F."/>
            <person name="Pallen M.J."/>
        </authorList>
    </citation>
    <scope>NUCLEOTIDE SEQUENCE</scope>
    <source>
        <strain evidence="10">CHK191-8634</strain>
    </source>
</reference>
<feature type="transmembrane region" description="Helical" evidence="7">
    <location>
        <begin position="1032"/>
        <end position="1052"/>
    </location>
</feature>
<dbReference type="Pfam" id="PF02687">
    <property type="entry name" value="FtsX"/>
    <property type="match status" value="2"/>
</dbReference>
<dbReference type="EMBL" id="DVMR01000069">
    <property type="protein sequence ID" value="HIU44505.1"/>
    <property type="molecule type" value="Genomic_DNA"/>
</dbReference>
<feature type="transmembrane region" description="Helical" evidence="7">
    <location>
        <begin position="20"/>
        <end position="38"/>
    </location>
</feature>
<feature type="transmembrane region" description="Helical" evidence="7">
    <location>
        <begin position="707"/>
        <end position="727"/>
    </location>
</feature>
<evidence type="ECO:0000256" key="2">
    <source>
        <dbReference type="ARBA" id="ARBA00022475"/>
    </source>
</evidence>
<evidence type="ECO:0000313" key="10">
    <source>
        <dbReference type="EMBL" id="HIU44505.1"/>
    </source>
</evidence>
<dbReference type="PANTHER" id="PTHR30287">
    <property type="entry name" value="MEMBRANE COMPONENT OF PREDICTED ABC SUPERFAMILY METABOLITE UPTAKE TRANSPORTER"/>
    <property type="match status" value="1"/>
</dbReference>
<gene>
    <name evidence="10" type="ORF">IAB67_09435</name>
</gene>
<feature type="transmembrane region" description="Helical" evidence="7">
    <location>
        <begin position="541"/>
        <end position="562"/>
    </location>
</feature>
<reference evidence="10" key="1">
    <citation type="submission" date="2020-10" db="EMBL/GenBank/DDBJ databases">
        <authorList>
            <person name="Gilroy R."/>
        </authorList>
    </citation>
    <scope>NUCLEOTIDE SEQUENCE</scope>
    <source>
        <strain evidence="10">CHK191-8634</strain>
    </source>
</reference>
<proteinExistence type="predicted"/>
<feature type="coiled-coil region" evidence="6">
    <location>
        <begin position="407"/>
        <end position="505"/>
    </location>
</feature>
<feature type="coiled-coil region" evidence="6">
    <location>
        <begin position="338"/>
        <end position="382"/>
    </location>
</feature>
<keyword evidence="2" id="KW-1003">Cell membrane</keyword>
<comment type="subcellular location">
    <subcellularLocation>
        <location evidence="1">Cell membrane</location>
        <topology evidence="1">Multi-pass membrane protein</topology>
    </subcellularLocation>
</comment>
<dbReference type="AlphaFoldDB" id="A0A9D1LMD5"/>
<feature type="domain" description="ABC3 transporter permease C-terminal" evidence="8">
    <location>
        <begin position="541"/>
        <end position="661"/>
    </location>
</feature>
<evidence type="ECO:0000256" key="6">
    <source>
        <dbReference type="SAM" id="Coils"/>
    </source>
</evidence>
<sequence length="1069" mass="118639">MKKTYFKNIWREIRGSISRFLAIFCITALGVGFLAGLLSTTPDMRYSADAYYDNTRLMDIRLLSTMGFCDEDITAVAETEGILAAEGGRSVDLLVELEDGDTFVARVHGVDMDAQREGSAINQVELLEGRFPENPGECLVLLEKVPLSGTEVGKSLTFSADNADLEDTVTETELTVTGIVSSSYYMSLEREQADIGNGRLSMILFVPIELLNYDYYTEIYALTENTAQLQAFTDEYQDAVDIEVERLETLAETQVNVRRDQIIDEAQQELDEAREEYETQKADAERQLEEAWQEILNARAELAAGERDLSQARIDLRDGRAELEQRRVDGQAQLDASAAELEAGEAEYQAGLAQYEENRTQLEAARAELDAASEQIEQIRVLIAAGMPVSEEMQAAVDQYDASLAEVEAGEAQLEEARLLLEQTRTQLDEGQAALEQGRIDYENGIAEAERQLAQAERDIASGQAELEEGQAQLAEGEAEYESSSAEVEEQLLDAEYQIRDAEAAIADIETPSWYVLTREANVAYVSFESNAEKVANIARVFPFFFFLVALLVTLTTMTRMVEEQRTQIGTLKALGYSRGAIILKYMLYAGIAGVLGSAVGLAIGLCLFPAVIWNAYSIMYTLPDLIFRLNPQYALVSSLALILCAQGATLMACLSSLREQPALLMRPRAPKAGKRIFLEKIPFIWRRLKFTHKVTARNLIRYKKRFFMTVIGVAGCTALLLTGLGLRDSINDIVGKQFDELWLYNATVVLRHDGDDQNDFRVQRLLEGEDFESTLAVHSEAGHAQTDSYRGETTLFIPREQDRLTDFIVLRERVGHEPVAFDDEDAVVITEKLSLRLGAGAGDIIEVENADGERAEVTVTGVTENYVQSFVYMTAHAYQSAFGDEPEYTSVLTVTTAETDEQRDDLATRLLSASNIAGVQFTATTQESFEEMLQSINTIVAVIIVSAAALALVVLYNLTNINIAEREKELATIKVLGFTRQEVAAYIFRETNILAFFGTLCGLVLGIYLHAFVVQTAEVDMVMFGREIAPISYVLSAVLTMAFALLINLVMRRSLARINMVESLKAPE</sequence>
<evidence type="ECO:0000256" key="5">
    <source>
        <dbReference type="ARBA" id="ARBA00023136"/>
    </source>
</evidence>
<evidence type="ECO:0000256" key="3">
    <source>
        <dbReference type="ARBA" id="ARBA00022692"/>
    </source>
</evidence>
<protein>
    <submittedName>
        <fullName evidence="10">ABC transporter permease</fullName>
    </submittedName>
</protein>
<comment type="caution">
    <text evidence="10">The sequence shown here is derived from an EMBL/GenBank/DDBJ whole genome shotgun (WGS) entry which is preliminary data.</text>
</comment>
<keyword evidence="4 7" id="KW-1133">Transmembrane helix</keyword>